<protein>
    <submittedName>
        <fullName evidence="7">ParB family chromosome partitioning protein</fullName>
    </submittedName>
</protein>
<feature type="compositionally biased region" description="Basic and acidic residues" evidence="5">
    <location>
        <begin position="245"/>
        <end position="254"/>
    </location>
</feature>
<evidence type="ECO:0000259" key="6">
    <source>
        <dbReference type="SMART" id="SM00470"/>
    </source>
</evidence>
<evidence type="ECO:0000256" key="4">
    <source>
        <dbReference type="ARBA" id="ARBA00025472"/>
    </source>
</evidence>
<accession>A0A2T0RHN3</accession>
<evidence type="ECO:0000256" key="1">
    <source>
        <dbReference type="ARBA" id="ARBA00006295"/>
    </source>
</evidence>
<dbReference type="PANTHER" id="PTHR33375">
    <property type="entry name" value="CHROMOSOME-PARTITIONING PROTEIN PARB-RELATED"/>
    <property type="match status" value="1"/>
</dbReference>
<evidence type="ECO:0000256" key="5">
    <source>
        <dbReference type="SAM" id="MobiDB-lite"/>
    </source>
</evidence>
<proteinExistence type="inferred from homology"/>
<comment type="similarity">
    <text evidence="1">Belongs to the ParB family.</text>
</comment>
<gene>
    <name evidence="7" type="ORF">CLV78_11256</name>
</gene>
<feature type="region of interest" description="Disordered" evidence="5">
    <location>
        <begin position="1"/>
        <end position="41"/>
    </location>
</feature>
<dbReference type="Proteomes" id="UP000239480">
    <property type="component" value="Unassembled WGS sequence"/>
</dbReference>
<reference evidence="7 8" key="1">
    <citation type="submission" date="2018-03" db="EMBL/GenBank/DDBJ databases">
        <title>Genomic Encyclopedia of Archaeal and Bacterial Type Strains, Phase II (KMG-II): from individual species to whole genera.</title>
        <authorList>
            <person name="Goeker M."/>
        </authorList>
    </citation>
    <scope>NUCLEOTIDE SEQUENCE [LARGE SCALE GENOMIC DNA]</scope>
    <source>
        <strain evidence="7 8">DSM 29328</strain>
    </source>
</reference>
<dbReference type="InterPro" id="IPR003115">
    <property type="entry name" value="ParB_N"/>
</dbReference>
<dbReference type="CDD" id="cd16393">
    <property type="entry name" value="SPO0J_N"/>
    <property type="match status" value="1"/>
</dbReference>
<dbReference type="Pfam" id="PF17762">
    <property type="entry name" value="HTH_ParB"/>
    <property type="match status" value="1"/>
</dbReference>
<keyword evidence="3" id="KW-0238">DNA-binding</keyword>
<dbReference type="InterPro" id="IPR057240">
    <property type="entry name" value="ParB_dimer_C"/>
</dbReference>
<dbReference type="PANTHER" id="PTHR33375:SF1">
    <property type="entry name" value="CHROMOSOME-PARTITIONING PROTEIN PARB-RELATED"/>
    <property type="match status" value="1"/>
</dbReference>
<dbReference type="OrthoDB" id="9802051at2"/>
<dbReference type="Gene3D" id="1.10.10.2830">
    <property type="match status" value="1"/>
</dbReference>
<dbReference type="InterPro" id="IPR041468">
    <property type="entry name" value="HTH_ParB/Spo0J"/>
</dbReference>
<comment type="function">
    <text evidence="4">Involved in chromosome partition. Localize to both poles of the predivisional cell following completion of DNA replication. Binds to the DNA origin of replication.</text>
</comment>
<feature type="domain" description="ParB-like N-terminal" evidence="6">
    <location>
        <begin position="41"/>
        <end position="133"/>
    </location>
</feature>
<evidence type="ECO:0000313" key="8">
    <source>
        <dbReference type="Proteomes" id="UP000239480"/>
    </source>
</evidence>
<dbReference type="SMART" id="SM00470">
    <property type="entry name" value="ParB"/>
    <property type="match status" value="1"/>
</dbReference>
<feature type="region of interest" description="Disordered" evidence="5">
    <location>
        <begin position="229"/>
        <end position="254"/>
    </location>
</feature>
<dbReference type="NCBIfam" id="TIGR00180">
    <property type="entry name" value="parB_part"/>
    <property type="match status" value="1"/>
</dbReference>
<evidence type="ECO:0000256" key="2">
    <source>
        <dbReference type="ARBA" id="ARBA00022829"/>
    </source>
</evidence>
<dbReference type="InterPro" id="IPR050336">
    <property type="entry name" value="Chromosome_partition/occlusion"/>
</dbReference>
<sequence length="307" mass="33736">MEKKNKKSRGLGRGLSALMADVSLDEPAPKSGGTGDNPADRMIPIERLEANPDQPRKDFSKEALTELADSIRVKGILQPLIVRASPRVEGQFEIVAGERRWRAAQMAQLHEVPILQRDLNDTEVLEIAIIENIQRADLNAVEEALGYRQLIDRFGHTQEQLAQALGKSRSHIANVMRLLSLPGEVQLLLRGGKLTAGHARALITAEDPGALAKQVVAKNLSVRETEALVKRANSGDAPTTRRTRGRTEKDADTRSLEQDLAANLRMKVSIDHSDSDGTGRVTLRYKNLDQLDALCQLLTSSPLDETI</sequence>
<dbReference type="SUPFAM" id="SSF110849">
    <property type="entry name" value="ParB/Sulfiredoxin"/>
    <property type="match status" value="1"/>
</dbReference>
<comment type="caution">
    <text evidence="7">The sequence shown here is derived from an EMBL/GenBank/DDBJ whole genome shotgun (WGS) entry which is preliminary data.</text>
</comment>
<dbReference type="RefSeq" id="WP_106207506.1">
    <property type="nucleotide sequence ID" value="NZ_PVTD01000012.1"/>
</dbReference>
<dbReference type="AlphaFoldDB" id="A0A2T0RHN3"/>
<dbReference type="FunFam" id="3.90.1530.30:FF:000001">
    <property type="entry name" value="Chromosome partitioning protein ParB"/>
    <property type="match status" value="1"/>
</dbReference>
<keyword evidence="2" id="KW-0159">Chromosome partition</keyword>
<dbReference type="GO" id="GO:0003677">
    <property type="term" value="F:DNA binding"/>
    <property type="evidence" value="ECO:0007669"/>
    <property type="project" value="UniProtKB-KW"/>
</dbReference>
<dbReference type="InterPro" id="IPR036086">
    <property type="entry name" value="ParB/Sulfiredoxin_sf"/>
</dbReference>
<keyword evidence="8" id="KW-1185">Reference proteome</keyword>
<feature type="compositionally biased region" description="Basic residues" evidence="5">
    <location>
        <begin position="1"/>
        <end position="10"/>
    </location>
</feature>
<dbReference type="SUPFAM" id="SSF109709">
    <property type="entry name" value="KorB DNA-binding domain-like"/>
    <property type="match status" value="1"/>
</dbReference>
<evidence type="ECO:0000313" key="7">
    <source>
        <dbReference type="EMBL" id="PRY20683.1"/>
    </source>
</evidence>
<dbReference type="GO" id="GO:0007059">
    <property type="term" value="P:chromosome segregation"/>
    <property type="evidence" value="ECO:0007669"/>
    <property type="project" value="UniProtKB-KW"/>
</dbReference>
<name>A0A2T0RHN3_9RHOB</name>
<dbReference type="InterPro" id="IPR004437">
    <property type="entry name" value="ParB/RepB/Spo0J"/>
</dbReference>
<dbReference type="Gene3D" id="3.90.1530.30">
    <property type="match status" value="1"/>
</dbReference>
<dbReference type="Pfam" id="PF02195">
    <property type="entry name" value="ParB_N"/>
    <property type="match status" value="1"/>
</dbReference>
<dbReference type="GO" id="GO:0005694">
    <property type="term" value="C:chromosome"/>
    <property type="evidence" value="ECO:0007669"/>
    <property type="project" value="TreeGrafter"/>
</dbReference>
<evidence type="ECO:0000256" key="3">
    <source>
        <dbReference type="ARBA" id="ARBA00023125"/>
    </source>
</evidence>
<dbReference type="FunFam" id="1.10.10.2830:FF:000001">
    <property type="entry name" value="Chromosome partitioning protein ParB"/>
    <property type="match status" value="1"/>
</dbReference>
<dbReference type="EMBL" id="PVTD01000012">
    <property type="protein sequence ID" value="PRY20683.1"/>
    <property type="molecule type" value="Genomic_DNA"/>
</dbReference>
<dbReference type="Pfam" id="PF23552">
    <property type="entry name" value="ParB_C"/>
    <property type="match status" value="1"/>
</dbReference>
<organism evidence="7 8">
    <name type="scientific">Aliiruegeria haliotis</name>
    <dbReference type="NCBI Taxonomy" id="1280846"/>
    <lineage>
        <taxon>Bacteria</taxon>
        <taxon>Pseudomonadati</taxon>
        <taxon>Pseudomonadota</taxon>
        <taxon>Alphaproteobacteria</taxon>
        <taxon>Rhodobacterales</taxon>
        <taxon>Roseobacteraceae</taxon>
        <taxon>Aliiruegeria</taxon>
    </lineage>
</organism>